<evidence type="ECO:0000256" key="9">
    <source>
        <dbReference type="ARBA" id="ARBA00022909"/>
    </source>
</evidence>
<evidence type="ECO:0000256" key="3">
    <source>
        <dbReference type="ARBA" id="ARBA00011245"/>
    </source>
</evidence>
<dbReference type="GO" id="GO:0004326">
    <property type="term" value="F:tetrahydrofolylpolyglutamate synthase activity"/>
    <property type="evidence" value="ECO:0007669"/>
    <property type="project" value="InterPro"/>
</dbReference>
<dbReference type="EMBL" id="CAFBQI010000030">
    <property type="protein sequence ID" value="CAB5047481.1"/>
    <property type="molecule type" value="Genomic_DNA"/>
</dbReference>
<sequence length="448" mass="48358">MIISPDDQERVDAIEQALLARWPETRIAPSTERIAALVDILGSPQLTYPTIHVGGTNGKTTTSRMIDSLLFAHGLRTGRFTSPHLETYRERIAINGEPIDPKDLIFAYNDIAAYLELMDTKFEHPISFFEAVTALAFVAFAEHPVDVGVIEVGMGGEWDATNVIDADVSVIMPIGFDHMEYLGNTLHEIAATKAGIIKEGGFIVLAQQEPEAAKELIRKAAEVGADIAREGIEYSVTSRAVAVGGQLITIQGMHDTYDEIFLPLHGKHQASNAASALVAVEAFFGDQPLDIEAVRAGFAAVTSPGRCEVIHRDPTVILDAAHNPHGAKALSETLKSEFNFDEIVAVVGVFADKDATGILQELEPIVDHVIVTQSTSSRAMSSTELEKIASSIFGSDRVFEISDLHTALDRAVTDAVRPLSDDSVGIIVTGSVVTVGESKTYLRKKFAK</sequence>
<comment type="subunit">
    <text evidence="3">Monomer.</text>
</comment>
<evidence type="ECO:0000256" key="4">
    <source>
        <dbReference type="ARBA" id="ARBA00022598"/>
    </source>
</evidence>
<dbReference type="FunFam" id="3.40.1190.10:FF:000004">
    <property type="entry name" value="Dihydrofolate synthase/folylpolyglutamate synthase"/>
    <property type="match status" value="1"/>
</dbReference>
<reference evidence="12" key="1">
    <citation type="submission" date="2020-05" db="EMBL/GenBank/DDBJ databases">
        <authorList>
            <person name="Chiriac C."/>
            <person name="Salcher M."/>
            <person name="Ghai R."/>
            <person name="Kavagutti S V."/>
        </authorList>
    </citation>
    <scope>NUCLEOTIDE SEQUENCE</scope>
</reference>
<evidence type="ECO:0000256" key="2">
    <source>
        <dbReference type="ARBA" id="ARBA00008276"/>
    </source>
</evidence>
<dbReference type="InterPro" id="IPR036565">
    <property type="entry name" value="Mur-like_cat_sf"/>
</dbReference>
<dbReference type="InterPro" id="IPR018109">
    <property type="entry name" value="Folylpolyglutamate_synth_CS"/>
</dbReference>
<dbReference type="Pfam" id="PF02875">
    <property type="entry name" value="Mur_ligase_C"/>
    <property type="match status" value="1"/>
</dbReference>
<gene>
    <name evidence="12" type="ORF">UFOPK4303_00520</name>
</gene>
<comment type="similarity">
    <text evidence="2">Belongs to the folylpolyglutamate synthase family.</text>
</comment>
<accession>A0A6J7T2Z6</accession>
<evidence type="ECO:0000256" key="8">
    <source>
        <dbReference type="ARBA" id="ARBA00022842"/>
    </source>
</evidence>
<feature type="domain" description="Mur ligase C-terminal" evidence="10">
    <location>
        <begin position="305"/>
        <end position="422"/>
    </location>
</feature>
<keyword evidence="9" id="KW-0289">Folate biosynthesis</keyword>
<keyword evidence="8" id="KW-0460">Magnesium</keyword>
<dbReference type="InterPro" id="IPR001645">
    <property type="entry name" value="Folylpolyglutamate_synth"/>
</dbReference>
<evidence type="ECO:0000259" key="10">
    <source>
        <dbReference type="Pfam" id="PF02875"/>
    </source>
</evidence>
<dbReference type="Pfam" id="PF08245">
    <property type="entry name" value="Mur_ligase_M"/>
    <property type="match status" value="1"/>
</dbReference>
<dbReference type="Gene3D" id="3.90.190.20">
    <property type="entry name" value="Mur ligase, C-terminal domain"/>
    <property type="match status" value="1"/>
</dbReference>
<keyword evidence="4" id="KW-0436">Ligase</keyword>
<proteinExistence type="inferred from homology"/>
<evidence type="ECO:0000256" key="7">
    <source>
        <dbReference type="ARBA" id="ARBA00022840"/>
    </source>
</evidence>
<dbReference type="GO" id="GO:0046872">
    <property type="term" value="F:metal ion binding"/>
    <property type="evidence" value="ECO:0007669"/>
    <property type="project" value="UniProtKB-KW"/>
</dbReference>
<dbReference type="InterPro" id="IPR004101">
    <property type="entry name" value="Mur_ligase_C"/>
</dbReference>
<evidence type="ECO:0000256" key="5">
    <source>
        <dbReference type="ARBA" id="ARBA00022723"/>
    </source>
</evidence>
<name>A0A6J7T2Z6_9ZZZZ</name>
<keyword evidence="6" id="KW-0547">Nucleotide-binding</keyword>
<dbReference type="SUPFAM" id="SSF53244">
    <property type="entry name" value="MurD-like peptide ligases, peptide-binding domain"/>
    <property type="match status" value="1"/>
</dbReference>
<organism evidence="12">
    <name type="scientific">freshwater metagenome</name>
    <dbReference type="NCBI Taxonomy" id="449393"/>
    <lineage>
        <taxon>unclassified sequences</taxon>
        <taxon>metagenomes</taxon>
        <taxon>ecological metagenomes</taxon>
    </lineage>
</organism>
<evidence type="ECO:0000313" key="12">
    <source>
        <dbReference type="EMBL" id="CAB5047481.1"/>
    </source>
</evidence>
<evidence type="ECO:0000256" key="1">
    <source>
        <dbReference type="ARBA" id="ARBA00001946"/>
    </source>
</evidence>
<dbReference type="Gene3D" id="3.40.1190.10">
    <property type="entry name" value="Mur-like, catalytic domain"/>
    <property type="match status" value="1"/>
</dbReference>
<dbReference type="PANTHER" id="PTHR11136">
    <property type="entry name" value="FOLYLPOLYGLUTAMATE SYNTHASE-RELATED"/>
    <property type="match status" value="1"/>
</dbReference>
<evidence type="ECO:0000259" key="11">
    <source>
        <dbReference type="Pfam" id="PF08245"/>
    </source>
</evidence>
<evidence type="ECO:0000256" key="6">
    <source>
        <dbReference type="ARBA" id="ARBA00022741"/>
    </source>
</evidence>
<dbReference type="AlphaFoldDB" id="A0A6J7T2Z6"/>
<dbReference type="PIRSF" id="PIRSF001563">
    <property type="entry name" value="Folylpolyglu_synth"/>
    <property type="match status" value="1"/>
</dbReference>
<dbReference type="PROSITE" id="PS01012">
    <property type="entry name" value="FOLYLPOLYGLU_SYNT_2"/>
    <property type="match status" value="1"/>
</dbReference>
<dbReference type="PROSITE" id="PS01011">
    <property type="entry name" value="FOLYLPOLYGLU_SYNT_1"/>
    <property type="match status" value="1"/>
</dbReference>
<dbReference type="GO" id="GO:0046656">
    <property type="term" value="P:folic acid biosynthetic process"/>
    <property type="evidence" value="ECO:0007669"/>
    <property type="project" value="UniProtKB-KW"/>
</dbReference>
<dbReference type="InterPro" id="IPR013221">
    <property type="entry name" value="Mur_ligase_cen"/>
</dbReference>
<dbReference type="PANTHER" id="PTHR11136:SF0">
    <property type="entry name" value="DIHYDROFOLATE SYNTHETASE-RELATED"/>
    <property type="match status" value="1"/>
</dbReference>
<feature type="domain" description="Mur ligase central" evidence="11">
    <location>
        <begin position="53"/>
        <end position="279"/>
    </location>
</feature>
<dbReference type="GO" id="GO:0005524">
    <property type="term" value="F:ATP binding"/>
    <property type="evidence" value="ECO:0007669"/>
    <property type="project" value="UniProtKB-KW"/>
</dbReference>
<comment type="cofactor">
    <cofactor evidence="1">
        <name>Mg(2+)</name>
        <dbReference type="ChEBI" id="CHEBI:18420"/>
    </cofactor>
</comment>
<protein>
    <submittedName>
        <fullName evidence="12">Unannotated protein</fullName>
    </submittedName>
</protein>
<dbReference type="GO" id="GO:0008841">
    <property type="term" value="F:dihydrofolate synthase activity"/>
    <property type="evidence" value="ECO:0007669"/>
    <property type="project" value="TreeGrafter"/>
</dbReference>
<dbReference type="NCBIfam" id="TIGR01499">
    <property type="entry name" value="folC"/>
    <property type="match status" value="1"/>
</dbReference>
<keyword evidence="5" id="KW-0479">Metal-binding</keyword>
<dbReference type="GO" id="GO:0005737">
    <property type="term" value="C:cytoplasm"/>
    <property type="evidence" value="ECO:0007669"/>
    <property type="project" value="TreeGrafter"/>
</dbReference>
<dbReference type="SUPFAM" id="SSF53623">
    <property type="entry name" value="MurD-like peptide ligases, catalytic domain"/>
    <property type="match status" value="1"/>
</dbReference>
<keyword evidence="7" id="KW-0067">ATP-binding</keyword>
<dbReference type="InterPro" id="IPR036615">
    <property type="entry name" value="Mur_ligase_C_dom_sf"/>
</dbReference>